<dbReference type="EMBL" id="JABMIG020000580">
    <property type="protein sequence ID" value="KAL3774710.1"/>
    <property type="molecule type" value="Genomic_DNA"/>
</dbReference>
<evidence type="ECO:0000256" key="1">
    <source>
        <dbReference type="SAM" id="MobiDB-lite"/>
    </source>
</evidence>
<organism evidence="2 3">
    <name type="scientific">Cyclotella cryptica</name>
    <dbReference type="NCBI Taxonomy" id="29204"/>
    <lineage>
        <taxon>Eukaryota</taxon>
        <taxon>Sar</taxon>
        <taxon>Stramenopiles</taxon>
        <taxon>Ochrophyta</taxon>
        <taxon>Bacillariophyta</taxon>
        <taxon>Coscinodiscophyceae</taxon>
        <taxon>Thalassiosirophycidae</taxon>
        <taxon>Stephanodiscales</taxon>
        <taxon>Stephanodiscaceae</taxon>
        <taxon>Cyclotella</taxon>
    </lineage>
</organism>
<dbReference type="Proteomes" id="UP001516023">
    <property type="component" value="Unassembled WGS sequence"/>
</dbReference>
<feature type="region of interest" description="Disordered" evidence="1">
    <location>
        <begin position="43"/>
        <end position="71"/>
    </location>
</feature>
<evidence type="ECO:0000313" key="3">
    <source>
        <dbReference type="Proteomes" id="UP001516023"/>
    </source>
</evidence>
<keyword evidence="3" id="KW-1185">Reference proteome</keyword>
<feature type="region of interest" description="Disordered" evidence="1">
    <location>
        <begin position="1"/>
        <end position="27"/>
    </location>
</feature>
<reference evidence="2 3" key="1">
    <citation type="journal article" date="2020" name="G3 (Bethesda)">
        <title>Improved Reference Genome for Cyclotella cryptica CCMP332, a Model for Cell Wall Morphogenesis, Salinity Adaptation, and Lipid Production in Diatoms (Bacillariophyta).</title>
        <authorList>
            <person name="Roberts W.R."/>
            <person name="Downey K.M."/>
            <person name="Ruck E.C."/>
            <person name="Traller J.C."/>
            <person name="Alverson A.J."/>
        </authorList>
    </citation>
    <scope>NUCLEOTIDE SEQUENCE [LARGE SCALE GENOMIC DNA]</scope>
    <source>
        <strain evidence="2 3">CCMP332</strain>
    </source>
</reference>
<feature type="compositionally biased region" description="Polar residues" evidence="1">
    <location>
        <begin position="52"/>
        <end position="65"/>
    </location>
</feature>
<feature type="compositionally biased region" description="Acidic residues" evidence="1">
    <location>
        <begin position="1"/>
        <end position="12"/>
    </location>
</feature>
<accession>A0ABD3NFQ2</accession>
<protein>
    <submittedName>
        <fullName evidence="2">Uncharacterized protein</fullName>
    </submittedName>
</protein>
<sequence>MQTKELDDDGVEATEATDSSEESDERMQHAIEAHIAGLKSVEFNDEAEDDNSTNVETQNDNATEVENNEDQLDDTVQGSDAFKQFKCLIQETENLREILTESYNLMSMLTLGCDKGSIDIGSKFKSRSERWFGSKKSLEKDSKGDQPGPNDSTRLRRNSIIVLRIRRGGQEMLLEYRALAFLSSTTTNGLYQFQMNFIGIKTIN</sequence>
<dbReference type="AlphaFoldDB" id="A0ABD3NFQ2"/>
<gene>
    <name evidence="2" type="ORF">HJC23_002010</name>
</gene>
<evidence type="ECO:0000313" key="2">
    <source>
        <dbReference type="EMBL" id="KAL3774710.1"/>
    </source>
</evidence>
<proteinExistence type="predicted"/>
<name>A0ABD3NFQ2_9STRA</name>
<comment type="caution">
    <text evidence="2">The sequence shown here is derived from an EMBL/GenBank/DDBJ whole genome shotgun (WGS) entry which is preliminary data.</text>
</comment>